<keyword evidence="1" id="KW-0472">Membrane</keyword>
<dbReference type="PANTHER" id="PTHR43313">
    <property type="entry name" value="SHORT-CHAIN DEHYDROGENASE/REDUCTASE FAMILY 9C"/>
    <property type="match status" value="1"/>
</dbReference>
<feature type="transmembrane region" description="Helical" evidence="1">
    <location>
        <begin position="6"/>
        <end position="28"/>
    </location>
</feature>
<dbReference type="OrthoDB" id="9876299at2759"/>
<protein>
    <submittedName>
        <fullName evidence="3">D-beta-hydroxybutyrate dehydrogenase, mitochondrial</fullName>
    </submittedName>
</protein>
<dbReference type="InterPro" id="IPR036291">
    <property type="entry name" value="NAD(P)-bd_dom_sf"/>
</dbReference>
<dbReference type="KEGG" id="tpal:117640042"/>
<organism evidence="3">
    <name type="scientific">Thrips palmi</name>
    <name type="common">Melon thrips</name>
    <dbReference type="NCBI Taxonomy" id="161013"/>
    <lineage>
        <taxon>Eukaryota</taxon>
        <taxon>Metazoa</taxon>
        <taxon>Ecdysozoa</taxon>
        <taxon>Arthropoda</taxon>
        <taxon>Hexapoda</taxon>
        <taxon>Insecta</taxon>
        <taxon>Pterygota</taxon>
        <taxon>Neoptera</taxon>
        <taxon>Paraneoptera</taxon>
        <taxon>Thysanoptera</taxon>
        <taxon>Terebrantia</taxon>
        <taxon>Thripoidea</taxon>
        <taxon>Thripidae</taxon>
        <taxon>Thrips</taxon>
    </lineage>
</organism>
<name>A0A6P8XYG8_THRPL</name>
<sequence length="333" mass="35382">MDDNTSIVLALQLLALCCIACALLLYLLRRIRPQPASLQTKEALHADPEDVLTGRAAGRSVLITCCDTALGLQLAMHLSNVGFRVFAGLRAADSEKDGGQDAAGVDSVCGRLLRAHAKHQEAVFGDLPYQGCLVTLPMDVTREDVLHEAMDVIRRHLPAGHDGLHAVINTAGLCTRGRLEVQENVHWDALLKVNVVGALRTARAFLPLLRNNKGRLLNVGAPGALGGDAGAGAVAYTAARYAVEGATNALRAEMEPLGVSVISLQPPEGATGEALFQPPREASEHHDVLGATALHAVEEALLSDKPKPRYQLRERVGLLRAVIPHMAVGKHAA</sequence>
<gene>
    <name evidence="3" type="primary">LOC117640042</name>
</gene>
<keyword evidence="1" id="KW-0812">Transmembrane</keyword>
<dbReference type="InterPro" id="IPR002347">
    <property type="entry name" value="SDR_fam"/>
</dbReference>
<dbReference type="Proteomes" id="UP000515158">
    <property type="component" value="Unplaced"/>
</dbReference>
<dbReference type="Pfam" id="PF00106">
    <property type="entry name" value="adh_short"/>
    <property type="match status" value="1"/>
</dbReference>
<dbReference type="RefSeq" id="XP_034232133.1">
    <property type="nucleotide sequence ID" value="XM_034376242.1"/>
</dbReference>
<keyword evidence="2" id="KW-1185">Reference proteome</keyword>
<dbReference type="GeneID" id="117640042"/>
<accession>A0A6P8XYG8</accession>
<dbReference type="FunCoup" id="A0A6P8XYG8">
    <property type="interactions" value="12"/>
</dbReference>
<proteinExistence type="predicted"/>
<reference evidence="3" key="1">
    <citation type="submission" date="2025-08" db="UniProtKB">
        <authorList>
            <consortium name="RefSeq"/>
        </authorList>
    </citation>
    <scope>IDENTIFICATION</scope>
    <source>
        <tissue evidence="3">Total insect</tissue>
    </source>
</reference>
<keyword evidence="1" id="KW-1133">Transmembrane helix</keyword>
<evidence type="ECO:0000256" key="1">
    <source>
        <dbReference type="SAM" id="Phobius"/>
    </source>
</evidence>
<dbReference type="AlphaFoldDB" id="A0A6P8XYG8"/>
<dbReference type="GO" id="GO:0008202">
    <property type="term" value="P:steroid metabolic process"/>
    <property type="evidence" value="ECO:0007669"/>
    <property type="project" value="TreeGrafter"/>
</dbReference>
<dbReference type="Gene3D" id="3.40.50.720">
    <property type="entry name" value="NAD(P)-binding Rossmann-like Domain"/>
    <property type="match status" value="1"/>
</dbReference>
<dbReference type="InParanoid" id="A0A6P8XYG8"/>
<dbReference type="PANTHER" id="PTHR43313:SF36">
    <property type="entry name" value="D-BETA-HYDROXYBUTYRATE DEHYDROGENASE, MITOCHONDRIAL"/>
    <property type="match status" value="1"/>
</dbReference>
<evidence type="ECO:0000313" key="2">
    <source>
        <dbReference type="Proteomes" id="UP000515158"/>
    </source>
</evidence>
<dbReference type="GO" id="GO:0016491">
    <property type="term" value="F:oxidoreductase activity"/>
    <property type="evidence" value="ECO:0007669"/>
    <property type="project" value="TreeGrafter"/>
</dbReference>
<evidence type="ECO:0000313" key="3">
    <source>
        <dbReference type="RefSeq" id="XP_034232133.1"/>
    </source>
</evidence>
<dbReference type="SUPFAM" id="SSF51735">
    <property type="entry name" value="NAD(P)-binding Rossmann-fold domains"/>
    <property type="match status" value="1"/>
</dbReference>